<dbReference type="OrthoDB" id="978at2759"/>
<accession>A0A1W2WF67</accession>
<keyword evidence="3" id="KW-0489">Methyltransferase</keyword>
<proteinExistence type="inferred from homology"/>
<evidence type="ECO:0000256" key="3">
    <source>
        <dbReference type="ARBA" id="ARBA00022603"/>
    </source>
</evidence>
<dbReference type="Gene3D" id="3.40.50.150">
    <property type="entry name" value="Vaccinia Virus protein VP39"/>
    <property type="match status" value="1"/>
</dbReference>
<keyword evidence="7" id="KW-1185">Reference proteome</keyword>
<dbReference type="RefSeq" id="XP_002129866.1">
    <property type="nucleotide sequence ID" value="XM_002129830.5"/>
</dbReference>
<gene>
    <name evidence="6" type="primary">LOC100177315</name>
</gene>
<evidence type="ECO:0000256" key="2">
    <source>
        <dbReference type="ARBA" id="ARBA00012003"/>
    </source>
</evidence>
<dbReference type="SUPFAM" id="SSF53335">
    <property type="entry name" value="S-adenosyl-L-methionine-dependent methyltransferases"/>
    <property type="match status" value="1"/>
</dbReference>
<dbReference type="HOGENOM" id="CLU_030612_0_0_1"/>
<sequence>MESNETNSKPMDKDEMEEVLHYMRVVHAFKAYRSSCLRQLEQCEKNFRSLSVAHQEMLPDHLSTIDEAKVCVDVNAALITEITNYCGNMFENKEYREIKDCHIQPTSFDLDKVKSTLKQIVRDWSVDGAEERDLCYRPIIEEILKRKPPNTDESTSAATSVSILVPGCGLGRLAWELANRGYFCQGNEFSFYMLFTSHFIINRTQGDTADDYHQYTVHPWIDKRCNNISWKHALKGVQFPDINPGCLSFKNRFSIAAGDFLEVYTDEAAWDCVATCYFIDTAHNIISYIERIYHILKPGGVWVNLGPLLYHFYGVSNESSVELSYEEVVGIVEKVGFQIKKSDWLKGHYTHNPHSMLRYEYTCAFLVAEKP</sequence>
<organism evidence="6 7">
    <name type="scientific">Ciona intestinalis</name>
    <name type="common">Transparent sea squirt</name>
    <name type="synonym">Ascidia intestinalis</name>
    <dbReference type="NCBI Taxonomy" id="7719"/>
    <lineage>
        <taxon>Eukaryota</taxon>
        <taxon>Metazoa</taxon>
        <taxon>Chordata</taxon>
        <taxon>Tunicata</taxon>
        <taxon>Ascidiacea</taxon>
        <taxon>Phlebobranchia</taxon>
        <taxon>Cionidae</taxon>
        <taxon>Ciona</taxon>
    </lineage>
</organism>
<reference evidence="6" key="3">
    <citation type="submission" date="2025-09" db="UniProtKB">
        <authorList>
            <consortium name="Ensembl"/>
        </authorList>
    </citation>
    <scope>IDENTIFICATION</scope>
</reference>
<dbReference type="SMART" id="SM01296">
    <property type="entry name" value="N2227"/>
    <property type="match status" value="1"/>
</dbReference>
<dbReference type="InParanoid" id="F6S0S0"/>
<name>F6S0S0_CIOIN</name>
<dbReference type="GO" id="GO:0005829">
    <property type="term" value="C:cytosol"/>
    <property type="evidence" value="ECO:0000318"/>
    <property type="project" value="GO_Central"/>
</dbReference>
<dbReference type="PANTHER" id="PTHR12303:SF6">
    <property type="entry name" value="CARNOSINE N-METHYLTRANSFERASE"/>
    <property type="match status" value="1"/>
</dbReference>
<dbReference type="STRING" id="7719.ENSCINP00000006872"/>
<comment type="similarity">
    <text evidence="1">Belongs to the carnosine N-methyltransferase family.</text>
</comment>
<dbReference type="GO" id="GO:0035498">
    <property type="term" value="P:carnosine metabolic process"/>
    <property type="evidence" value="ECO:0000318"/>
    <property type="project" value="GO_Central"/>
</dbReference>
<dbReference type="GeneTree" id="ENSGT00390000005323"/>
<dbReference type="GeneID" id="100177315"/>
<dbReference type="PANTHER" id="PTHR12303">
    <property type="entry name" value="CARNOSINE N-METHYLTRANSFERASE"/>
    <property type="match status" value="1"/>
</dbReference>
<dbReference type="Proteomes" id="UP000008144">
    <property type="component" value="Unassembled WGS sequence"/>
</dbReference>
<reference evidence="7" key="1">
    <citation type="journal article" date="2002" name="Science">
        <title>The draft genome of Ciona intestinalis: insights into chordate and vertebrate origins.</title>
        <authorList>
            <person name="Dehal P."/>
            <person name="Satou Y."/>
            <person name="Campbell R.K."/>
            <person name="Chapman J."/>
            <person name="Degnan B."/>
            <person name="De Tomaso A."/>
            <person name="Davidson B."/>
            <person name="Di Gregorio A."/>
            <person name="Gelpke M."/>
            <person name="Goodstein D.M."/>
            <person name="Harafuji N."/>
            <person name="Hastings K.E."/>
            <person name="Ho I."/>
            <person name="Hotta K."/>
            <person name="Huang W."/>
            <person name="Kawashima T."/>
            <person name="Lemaire P."/>
            <person name="Martinez D."/>
            <person name="Meinertzhagen I.A."/>
            <person name="Necula S."/>
            <person name="Nonaka M."/>
            <person name="Putnam N."/>
            <person name="Rash S."/>
            <person name="Saiga H."/>
            <person name="Satake M."/>
            <person name="Terry A."/>
            <person name="Yamada L."/>
            <person name="Wang H.G."/>
            <person name="Awazu S."/>
            <person name="Azumi K."/>
            <person name="Boore J."/>
            <person name="Branno M."/>
            <person name="Chin-Bow S."/>
            <person name="DeSantis R."/>
            <person name="Doyle S."/>
            <person name="Francino P."/>
            <person name="Keys D.N."/>
            <person name="Haga S."/>
            <person name="Hayashi H."/>
            <person name="Hino K."/>
            <person name="Imai K.S."/>
            <person name="Inaba K."/>
            <person name="Kano S."/>
            <person name="Kobayashi K."/>
            <person name="Kobayashi M."/>
            <person name="Lee B.I."/>
            <person name="Makabe K.W."/>
            <person name="Manohar C."/>
            <person name="Matassi G."/>
            <person name="Medina M."/>
            <person name="Mochizuki Y."/>
            <person name="Mount S."/>
            <person name="Morishita T."/>
            <person name="Miura S."/>
            <person name="Nakayama A."/>
            <person name="Nishizaka S."/>
            <person name="Nomoto H."/>
            <person name="Ohta F."/>
            <person name="Oishi K."/>
            <person name="Rigoutsos I."/>
            <person name="Sano M."/>
            <person name="Sasaki A."/>
            <person name="Sasakura Y."/>
            <person name="Shoguchi E."/>
            <person name="Shin-i T."/>
            <person name="Spagnuolo A."/>
            <person name="Stainier D."/>
            <person name="Suzuki M.M."/>
            <person name="Tassy O."/>
            <person name="Takatori N."/>
            <person name="Tokuoka M."/>
            <person name="Yagi K."/>
            <person name="Yoshizaki F."/>
            <person name="Wada S."/>
            <person name="Zhang C."/>
            <person name="Hyatt P.D."/>
            <person name="Larimer F."/>
            <person name="Detter C."/>
            <person name="Doggett N."/>
            <person name="Glavina T."/>
            <person name="Hawkins T."/>
            <person name="Richardson P."/>
            <person name="Lucas S."/>
            <person name="Kohara Y."/>
            <person name="Levine M."/>
            <person name="Satoh N."/>
            <person name="Rokhsar D.S."/>
        </authorList>
    </citation>
    <scope>NUCLEOTIDE SEQUENCE [LARGE SCALE GENOMIC DNA]</scope>
</reference>
<evidence type="ECO:0000313" key="6">
    <source>
        <dbReference type="Ensembl" id="ENSCINP00000006872.3"/>
    </source>
</evidence>
<reference evidence="6" key="2">
    <citation type="submission" date="2025-08" db="UniProtKB">
        <authorList>
            <consortium name="Ensembl"/>
        </authorList>
    </citation>
    <scope>IDENTIFICATION</scope>
</reference>
<dbReference type="KEGG" id="cin:100177315"/>
<dbReference type="Ensembl" id="ENSCINT00000006872.3">
    <property type="protein sequence ID" value="ENSCINP00000006872.3"/>
    <property type="gene ID" value="ENSCING00000003355.3"/>
</dbReference>
<evidence type="ECO:0000256" key="4">
    <source>
        <dbReference type="ARBA" id="ARBA00022679"/>
    </source>
</evidence>
<evidence type="ECO:0000256" key="1">
    <source>
        <dbReference type="ARBA" id="ARBA00010086"/>
    </source>
</evidence>
<evidence type="ECO:0000313" key="7">
    <source>
        <dbReference type="Proteomes" id="UP000008144"/>
    </source>
</evidence>
<protein>
    <recommendedName>
        <fullName evidence="2">carnosine N-methyltransferase</fullName>
        <ecNumber evidence="2">2.1.1.22</ecNumber>
    </recommendedName>
</protein>
<dbReference type="InterPro" id="IPR029063">
    <property type="entry name" value="SAM-dependent_MTases_sf"/>
</dbReference>
<dbReference type="EC" id="2.1.1.22" evidence="2"/>
<keyword evidence="4" id="KW-0808">Transferase</keyword>
<dbReference type="Pfam" id="PF07942">
    <property type="entry name" value="CARME"/>
    <property type="match status" value="1"/>
</dbReference>
<dbReference type="InterPro" id="IPR012901">
    <property type="entry name" value="CARME"/>
</dbReference>
<dbReference type="OMA" id="GSMSMCA"/>
<dbReference type="GO" id="GO:0032259">
    <property type="term" value="P:methylation"/>
    <property type="evidence" value="ECO:0007669"/>
    <property type="project" value="UniProtKB-KW"/>
</dbReference>
<accession>F6S0S0</accession>
<dbReference type="GO" id="GO:0005634">
    <property type="term" value="C:nucleus"/>
    <property type="evidence" value="ECO:0000318"/>
    <property type="project" value="GO_Central"/>
</dbReference>
<dbReference type="GO" id="GO:0030735">
    <property type="term" value="F:carnosine N-methyltransferase activity"/>
    <property type="evidence" value="ECO:0000318"/>
    <property type="project" value="GO_Central"/>
</dbReference>
<dbReference type="AlphaFoldDB" id="F6S0S0"/>
<evidence type="ECO:0000256" key="5">
    <source>
        <dbReference type="ARBA" id="ARBA00022691"/>
    </source>
</evidence>
<dbReference type="FunCoup" id="F6S0S0">
    <property type="interactions" value="54"/>
</dbReference>
<keyword evidence="5" id="KW-0949">S-adenosyl-L-methionine</keyword>